<feature type="region of interest" description="Disordered" evidence="1">
    <location>
        <begin position="1"/>
        <end position="31"/>
    </location>
</feature>
<sequence length="105" mass="10872">MAPGAESPAAANETDEVPHWRRPGQSDGSTVVSAEQLALLDATAADCTSPRYPTSATAADRRAWTWFLGQLSGVLGVALPDTARSSRACWSRSSSGTNACSMSAS</sequence>
<comment type="caution">
    <text evidence="2">The sequence shown here is derived from an EMBL/GenBank/DDBJ whole genome shotgun (WGS) entry which is preliminary data.</text>
</comment>
<proteinExistence type="predicted"/>
<evidence type="ECO:0000256" key="1">
    <source>
        <dbReference type="SAM" id="MobiDB-lite"/>
    </source>
</evidence>
<dbReference type="Proteomes" id="UP000031364">
    <property type="component" value="Unassembled WGS sequence"/>
</dbReference>
<name>A0ABR4Z512_9NOCA</name>
<protein>
    <submittedName>
        <fullName evidence="2">Uncharacterized protein</fullName>
    </submittedName>
</protein>
<reference evidence="2 3" key="1">
    <citation type="journal article" date="2014" name="Int. J. Syst. Evol. Microbiol.">
        <title>Nocardia vulneris sp. nov., isolated from wounds of human patients in North America.</title>
        <authorList>
            <person name="Lasker B.A."/>
            <person name="Bell M."/>
            <person name="Klenk H.P."/>
            <person name="Sproer C."/>
            <person name="Schumann C."/>
            <person name="Schumann P."/>
            <person name="Brown J.M."/>
        </authorList>
    </citation>
    <scope>NUCLEOTIDE SEQUENCE [LARGE SCALE GENOMIC DNA]</scope>
    <source>
        <strain evidence="2 3">W9851</strain>
    </source>
</reference>
<keyword evidence="3" id="KW-1185">Reference proteome</keyword>
<evidence type="ECO:0000313" key="3">
    <source>
        <dbReference type="Proteomes" id="UP000031364"/>
    </source>
</evidence>
<accession>A0ABR4Z512</accession>
<gene>
    <name evidence="2" type="ORF">FG87_37230</name>
</gene>
<dbReference type="EMBL" id="JNFP01000070">
    <property type="protein sequence ID" value="KIA60386.1"/>
    <property type="molecule type" value="Genomic_DNA"/>
</dbReference>
<organism evidence="2 3">
    <name type="scientific">Nocardia vulneris</name>
    <dbReference type="NCBI Taxonomy" id="1141657"/>
    <lineage>
        <taxon>Bacteria</taxon>
        <taxon>Bacillati</taxon>
        <taxon>Actinomycetota</taxon>
        <taxon>Actinomycetes</taxon>
        <taxon>Mycobacteriales</taxon>
        <taxon>Nocardiaceae</taxon>
        <taxon>Nocardia</taxon>
    </lineage>
</organism>
<evidence type="ECO:0000313" key="2">
    <source>
        <dbReference type="EMBL" id="KIA60386.1"/>
    </source>
</evidence>